<dbReference type="KEGG" id="gak:X907_1451"/>
<evidence type="ECO:0000313" key="2">
    <source>
        <dbReference type="Proteomes" id="UP000286954"/>
    </source>
</evidence>
<gene>
    <name evidence="1" type="ORF">X907_1451</name>
</gene>
<dbReference type="AlphaFoldDB" id="A0A3T0E9H8"/>
<protein>
    <submittedName>
        <fullName evidence="1">Uncharacterized protein</fullName>
    </submittedName>
</protein>
<dbReference type="RefSeq" id="WP_127566631.1">
    <property type="nucleotide sequence ID" value="NZ_CP018911.1"/>
</dbReference>
<accession>A0A3T0E9H8</accession>
<proteinExistence type="predicted"/>
<dbReference type="EMBL" id="CP018911">
    <property type="protein sequence ID" value="AZU03984.1"/>
    <property type="molecule type" value="Genomic_DNA"/>
</dbReference>
<organism evidence="1 2">
    <name type="scientific">Glycocaulis alkaliphilus</name>
    <dbReference type="NCBI Taxonomy" id="1434191"/>
    <lineage>
        <taxon>Bacteria</taxon>
        <taxon>Pseudomonadati</taxon>
        <taxon>Pseudomonadota</taxon>
        <taxon>Alphaproteobacteria</taxon>
        <taxon>Maricaulales</taxon>
        <taxon>Maricaulaceae</taxon>
        <taxon>Glycocaulis</taxon>
    </lineage>
</organism>
<sequence length="239" mass="25254">MSPPESELDLPAVTVQDVMSAWEAGQAAEAGRLAEAYLTARTADDGRLGVEGAGLAFIAGIGRVISAGREDAHSGYWMWVARQHEDVCGALPDQYSTVIDIMMTAPGRWLRVDRLIRGGPFLDATSQPCRDEARASVIPAAANAVGAPGAVVVFSHDAERGWGVRGRRPTVRVPLIFEYPAGALSPSLAQGRVFEIRFRSVHAVPGGAIVLSPCSAMSFDLGMEVGPLCRADQPGSGEE</sequence>
<name>A0A3T0E9H8_9PROT</name>
<keyword evidence="2" id="KW-1185">Reference proteome</keyword>
<dbReference type="Proteomes" id="UP000286954">
    <property type="component" value="Chromosome"/>
</dbReference>
<evidence type="ECO:0000313" key="1">
    <source>
        <dbReference type="EMBL" id="AZU03984.1"/>
    </source>
</evidence>
<reference evidence="1 2" key="1">
    <citation type="submission" date="2016-12" db="EMBL/GenBank/DDBJ databases">
        <title>The genome of dimorphic prosthecate Glycocaulis alkaliphilus 6b-8t, isolated from crude oil dictates its adaptability in petroleum environments.</title>
        <authorList>
            <person name="Wu X.-L."/>
            <person name="Geng S."/>
        </authorList>
    </citation>
    <scope>NUCLEOTIDE SEQUENCE [LARGE SCALE GENOMIC DNA]</scope>
    <source>
        <strain evidence="1 2">6B-8</strain>
    </source>
</reference>